<name>Q5DHP8_SCHJA</name>
<sequence length="178" mass="19467">MQITSESQLISLSSIKNYNSMQRSNLTATVSNMKVCNIADQNNVLKTFTVSHTNSSNTNDINVTSNNNNSNNNDSLNSSVYTPCPLHGNIYATLQSKDRKTISSEIRKHIASIPSGLTGVNYDKHHTLPNKKFRTQLSVPNTNTSNADETNPTTITSSNSSIDIFRNNSTVAASLINE</sequence>
<proteinExistence type="evidence at transcript level"/>
<organism evidence="2">
    <name type="scientific">Schistosoma japonicum</name>
    <name type="common">Blood fluke</name>
    <dbReference type="NCBI Taxonomy" id="6182"/>
    <lineage>
        <taxon>Eukaryota</taxon>
        <taxon>Metazoa</taxon>
        <taxon>Spiralia</taxon>
        <taxon>Lophotrochozoa</taxon>
        <taxon>Platyhelminthes</taxon>
        <taxon>Trematoda</taxon>
        <taxon>Digenea</taxon>
        <taxon>Strigeidida</taxon>
        <taxon>Schistosomatoidea</taxon>
        <taxon>Schistosomatidae</taxon>
        <taxon>Schistosoma</taxon>
    </lineage>
</organism>
<feature type="region of interest" description="Disordered" evidence="1">
    <location>
        <begin position="55"/>
        <end position="75"/>
    </location>
</feature>
<dbReference type="EMBL" id="AY812926">
    <property type="protein sequence ID" value="AAW24658.1"/>
    <property type="molecule type" value="mRNA"/>
</dbReference>
<dbReference type="AlphaFoldDB" id="Q5DHP8"/>
<accession>Q5DHP8</accession>
<reference evidence="2" key="2">
    <citation type="journal article" date="2006" name="PLoS Pathog.">
        <title>New perspectives on host-parasite interplay by comparative transcriptomic and proteomic analyses of Schistosoma japonicum.</title>
        <authorList>
            <person name="Liu F."/>
            <person name="Lu J."/>
            <person name="Hu W."/>
            <person name="Wang S.Y."/>
            <person name="Cui S.J."/>
            <person name="Chi M."/>
            <person name="Yan Q."/>
            <person name="Wang X.R."/>
            <person name="Song H.D."/>
            <person name="Xu X.N."/>
            <person name="Wang J.J."/>
            <person name="Zhang X.L."/>
            <person name="Zhang X."/>
            <person name="Wang Z.Q."/>
            <person name="Xue C.L."/>
            <person name="Brindley P.J."/>
            <person name="McManus D.P."/>
            <person name="Yang P.Y."/>
            <person name="Feng Z."/>
            <person name="Chen Z."/>
            <person name="Han Z.G."/>
        </authorList>
    </citation>
    <scope>NUCLEOTIDE SEQUENCE</scope>
</reference>
<evidence type="ECO:0000313" key="2">
    <source>
        <dbReference type="EMBL" id="AAW24658.1"/>
    </source>
</evidence>
<evidence type="ECO:0000256" key="1">
    <source>
        <dbReference type="SAM" id="MobiDB-lite"/>
    </source>
</evidence>
<reference evidence="2" key="1">
    <citation type="submission" date="2004-11" db="EMBL/GenBank/DDBJ databases">
        <title>The full-length cDNA sequences of Schistosoma japonicum genes.</title>
        <authorList>
            <person name="Han Z."/>
        </authorList>
    </citation>
    <scope>NUCLEOTIDE SEQUENCE</scope>
</reference>
<protein>
    <submittedName>
        <fullName evidence="2">SJCHGC08843 protein</fullName>
    </submittedName>
</protein>